<dbReference type="SUPFAM" id="SSF53098">
    <property type="entry name" value="Ribonuclease H-like"/>
    <property type="match status" value="1"/>
</dbReference>
<name>A0A5K7YYI1_9BACT</name>
<accession>A0A5K7YYI1</accession>
<evidence type="ECO:0000259" key="1">
    <source>
        <dbReference type="PROSITE" id="PS50994"/>
    </source>
</evidence>
<dbReference type="EMBL" id="AP021875">
    <property type="protein sequence ID" value="BBO74736.1"/>
    <property type="molecule type" value="Genomic_DNA"/>
</dbReference>
<dbReference type="KEGG" id="dwd:DSCW_04000"/>
<evidence type="ECO:0000313" key="3">
    <source>
        <dbReference type="EMBL" id="BBO74736.1"/>
    </source>
</evidence>
<feature type="domain" description="Integrase catalytic" evidence="1">
    <location>
        <begin position="109"/>
        <end position="266"/>
    </location>
</feature>
<keyword evidence="4" id="KW-1185">Reference proteome</keyword>
<dbReference type="Proteomes" id="UP000427769">
    <property type="component" value="Chromosome"/>
</dbReference>
<dbReference type="AlphaFoldDB" id="A0A5K7YYI1"/>
<dbReference type="RefSeq" id="WP_155302137.1">
    <property type="nucleotide sequence ID" value="NZ_AP021875.1"/>
</dbReference>
<sequence>MIEDAKTKFSLSYACCAAQVGLRYRTLMRWKQRIASGHSALEKRGPKKVRPLNLAGLKQQIRDLDHGRKRSRGTGRLHDAHAESISRRELNELVREVRSATNAKPCQVVWLKPDLSWAMDGLEYRDCHVQNVQDLCSRYKFAPLTGSAEPCGEEIAGHLSRHFCRFGPPLFIKRDNAGNLNHVSVNALLEEHMVIPINSPFYTPSYNGAIEHSQGEVKTWLRKWKHAADTRKELALQVDNAAHAWNHLPRRSLSGKNACRAYFSSSRLRCTKRQRKEAYDWIFDLALDISQRAGKNEIDPTAWRVSARKWMERKRMIIIRKPEKVSPHLNRNLCHN</sequence>
<dbReference type="GO" id="GO:0015074">
    <property type="term" value="P:DNA integration"/>
    <property type="evidence" value="ECO:0007669"/>
    <property type="project" value="InterPro"/>
</dbReference>
<gene>
    <name evidence="2" type="ORF">DSCW_04000</name>
    <name evidence="3" type="ORF">DSCW_21530</name>
</gene>
<dbReference type="InterPro" id="IPR001584">
    <property type="entry name" value="Integrase_cat-core"/>
</dbReference>
<reference evidence="2 4" key="1">
    <citation type="submission" date="2019-11" db="EMBL/GenBank/DDBJ databases">
        <title>Comparative genomics of hydrocarbon-degrading Desulfosarcina strains.</title>
        <authorList>
            <person name="Watanabe M."/>
            <person name="Kojima H."/>
            <person name="Fukui M."/>
        </authorList>
    </citation>
    <scope>NUCLEOTIDE SEQUENCE [LARGE SCALE GENOMIC DNA]</scope>
    <source>
        <strain evidence="2 4">PP31</strain>
    </source>
</reference>
<protein>
    <recommendedName>
        <fullName evidence="1">Integrase catalytic domain-containing protein</fullName>
    </recommendedName>
</protein>
<dbReference type="Gene3D" id="3.30.420.10">
    <property type="entry name" value="Ribonuclease H-like superfamily/Ribonuclease H"/>
    <property type="match status" value="1"/>
</dbReference>
<evidence type="ECO:0000313" key="2">
    <source>
        <dbReference type="EMBL" id="BBO72983.1"/>
    </source>
</evidence>
<dbReference type="KEGG" id="dwd:DSCW_21530"/>
<organism evidence="2 4">
    <name type="scientific">Desulfosarcina widdelii</name>
    <dbReference type="NCBI Taxonomy" id="947919"/>
    <lineage>
        <taxon>Bacteria</taxon>
        <taxon>Pseudomonadati</taxon>
        <taxon>Thermodesulfobacteriota</taxon>
        <taxon>Desulfobacteria</taxon>
        <taxon>Desulfobacterales</taxon>
        <taxon>Desulfosarcinaceae</taxon>
        <taxon>Desulfosarcina</taxon>
    </lineage>
</organism>
<dbReference type="InterPro" id="IPR012337">
    <property type="entry name" value="RNaseH-like_sf"/>
</dbReference>
<dbReference type="GO" id="GO:0003676">
    <property type="term" value="F:nucleic acid binding"/>
    <property type="evidence" value="ECO:0007669"/>
    <property type="project" value="InterPro"/>
</dbReference>
<dbReference type="EMBL" id="AP021875">
    <property type="protein sequence ID" value="BBO72983.1"/>
    <property type="molecule type" value="Genomic_DNA"/>
</dbReference>
<dbReference type="OrthoDB" id="9813285at2"/>
<dbReference type="PROSITE" id="PS50994">
    <property type="entry name" value="INTEGRASE"/>
    <property type="match status" value="1"/>
</dbReference>
<proteinExistence type="predicted"/>
<dbReference type="InterPro" id="IPR036397">
    <property type="entry name" value="RNaseH_sf"/>
</dbReference>
<evidence type="ECO:0000313" key="4">
    <source>
        <dbReference type="Proteomes" id="UP000427769"/>
    </source>
</evidence>